<dbReference type="PANTHER" id="PTHR37984:SF5">
    <property type="entry name" value="PROTEIN NYNRIN-LIKE"/>
    <property type="match status" value="1"/>
</dbReference>
<sequence length="231" mass="26764">MKFETEEVELMIDSGSDMLTVKKVVYEAHTDEFNELRKPTFRLLGYNRSKVDMKGVAKCEKIGIDMIVVFGDFENILGRNYMGKIKWLPNYDMNKIQTEESTIKDYEKESISNGILNKIENPRWGSPMCVALKADCSTSMNDSIEDYNTIIPPTKDFLSKIKANYFCSLDLSDAFNNVPIKEECRELTTIITKWGCFKYKRLLQGLKISPLFFQEYISKSINEDQKEFIIT</sequence>
<dbReference type="InterPro" id="IPR050951">
    <property type="entry name" value="Retrovirus_Pol_polyprotein"/>
</dbReference>
<dbReference type="InterPro" id="IPR000477">
    <property type="entry name" value="RT_dom"/>
</dbReference>
<dbReference type="WBParaSite" id="SVE_0217800.1">
    <property type="protein sequence ID" value="SVE_0217800.1"/>
    <property type="gene ID" value="SVE_0217800"/>
</dbReference>
<dbReference type="Pfam" id="PF00078">
    <property type="entry name" value="RVT_1"/>
    <property type="match status" value="1"/>
</dbReference>
<dbReference type="InterPro" id="IPR043128">
    <property type="entry name" value="Rev_trsase/Diguanyl_cyclase"/>
</dbReference>
<evidence type="ECO:0000313" key="2">
    <source>
        <dbReference type="Proteomes" id="UP000035680"/>
    </source>
</evidence>
<dbReference type="Gene3D" id="3.30.70.270">
    <property type="match status" value="1"/>
</dbReference>
<dbReference type="InterPro" id="IPR043502">
    <property type="entry name" value="DNA/RNA_pol_sf"/>
</dbReference>
<reference evidence="3" key="2">
    <citation type="submission" date="2015-08" db="UniProtKB">
        <authorList>
            <consortium name="WormBaseParasite"/>
        </authorList>
    </citation>
    <scope>IDENTIFICATION</scope>
</reference>
<protein>
    <submittedName>
        <fullName evidence="3">Reverse transcriptase domain-containing protein</fullName>
    </submittedName>
</protein>
<dbReference type="Proteomes" id="UP000035680">
    <property type="component" value="Unassembled WGS sequence"/>
</dbReference>
<dbReference type="SUPFAM" id="SSF56672">
    <property type="entry name" value="DNA/RNA polymerases"/>
    <property type="match status" value="1"/>
</dbReference>
<dbReference type="AlphaFoldDB" id="A0A0K0F066"/>
<dbReference type="STRING" id="75913.A0A0K0F066"/>
<accession>A0A0K0F066</accession>
<dbReference type="PROSITE" id="PS50878">
    <property type="entry name" value="RT_POL"/>
    <property type="match status" value="1"/>
</dbReference>
<proteinExistence type="predicted"/>
<dbReference type="PANTHER" id="PTHR37984">
    <property type="entry name" value="PROTEIN CBG26694"/>
    <property type="match status" value="1"/>
</dbReference>
<keyword evidence="2" id="KW-1185">Reference proteome</keyword>
<dbReference type="Gene3D" id="3.10.10.10">
    <property type="entry name" value="HIV Type 1 Reverse Transcriptase, subunit A, domain 1"/>
    <property type="match status" value="1"/>
</dbReference>
<evidence type="ECO:0000313" key="3">
    <source>
        <dbReference type="WBParaSite" id="SVE_0217800.1"/>
    </source>
</evidence>
<feature type="domain" description="Reverse transcriptase" evidence="1">
    <location>
        <begin position="100"/>
        <end position="231"/>
    </location>
</feature>
<reference evidence="2" key="1">
    <citation type="submission" date="2014-07" db="EMBL/GenBank/DDBJ databases">
        <authorList>
            <person name="Martin A.A"/>
            <person name="De Silva N."/>
        </authorList>
    </citation>
    <scope>NUCLEOTIDE SEQUENCE</scope>
</reference>
<organism evidence="2 3">
    <name type="scientific">Strongyloides venezuelensis</name>
    <name type="common">Threadworm</name>
    <dbReference type="NCBI Taxonomy" id="75913"/>
    <lineage>
        <taxon>Eukaryota</taxon>
        <taxon>Metazoa</taxon>
        <taxon>Ecdysozoa</taxon>
        <taxon>Nematoda</taxon>
        <taxon>Chromadorea</taxon>
        <taxon>Rhabditida</taxon>
        <taxon>Tylenchina</taxon>
        <taxon>Panagrolaimomorpha</taxon>
        <taxon>Strongyloidoidea</taxon>
        <taxon>Strongyloididae</taxon>
        <taxon>Strongyloides</taxon>
    </lineage>
</organism>
<evidence type="ECO:0000259" key="1">
    <source>
        <dbReference type="PROSITE" id="PS50878"/>
    </source>
</evidence>
<name>A0A0K0F066_STRVS</name>